<name>A0A5M3M723_CONPW</name>
<sequence>MILPLLLSLQPSKIALTISLMKLLQQNHVEEFNCMGIPLNQITEDTTDDKEL</sequence>
<dbReference type="KEGG" id="cput:CONPUDRAFT_159806"/>
<evidence type="ECO:0000313" key="1">
    <source>
        <dbReference type="EMBL" id="EIW75049.1"/>
    </source>
</evidence>
<proteinExistence type="predicted"/>
<dbReference type="Proteomes" id="UP000053558">
    <property type="component" value="Unassembled WGS sequence"/>
</dbReference>
<comment type="caution">
    <text evidence="1">The sequence shown here is derived from an EMBL/GenBank/DDBJ whole genome shotgun (WGS) entry which is preliminary data.</text>
</comment>
<dbReference type="RefSeq" id="XP_007775091.1">
    <property type="nucleotide sequence ID" value="XM_007776901.1"/>
</dbReference>
<gene>
    <name evidence="1" type="ORF">CONPUDRAFT_159806</name>
</gene>
<protein>
    <submittedName>
        <fullName evidence="1">Uncharacterized protein</fullName>
    </submittedName>
</protein>
<evidence type="ECO:0000313" key="2">
    <source>
        <dbReference type="Proteomes" id="UP000053558"/>
    </source>
</evidence>
<dbReference type="AlphaFoldDB" id="A0A5M3M723"/>
<keyword evidence="2" id="KW-1185">Reference proteome</keyword>
<accession>A0A5M3M723</accession>
<dbReference type="EMBL" id="JH711590">
    <property type="protein sequence ID" value="EIW75049.1"/>
    <property type="molecule type" value="Genomic_DNA"/>
</dbReference>
<organism evidence="1 2">
    <name type="scientific">Coniophora puteana (strain RWD-64-598)</name>
    <name type="common">Brown rot fungus</name>
    <dbReference type="NCBI Taxonomy" id="741705"/>
    <lineage>
        <taxon>Eukaryota</taxon>
        <taxon>Fungi</taxon>
        <taxon>Dikarya</taxon>
        <taxon>Basidiomycota</taxon>
        <taxon>Agaricomycotina</taxon>
        <taxon>Agaricomycetes</taxon>
        <taxon>Agaricomycetidae</taxon>
        <taxon>Boletales</taxon>
        <taxon>Coniophorineae</taxon>
        <taxon>Coniophoraceae</taxon>
        <taxon>Coniophora</taxon>
    </lineage>
</organism>
<dbReference type="GeneID" id="19204185"/>
<reference evidence="2" key="1">
    <citation type="journal article" date="2012" name="Science">
        <title>The Paleozoic origin of enzymatic lignin decomposition reconstructed from 31 fungal genomes.</title>
        <authorList>
            <person name="Floudas D."/>
            <person name="Binder M."/>
            <person name="Riley R."/>
            <person name="Barry K."/>
            <person name="Blanchette R.A."/>
            <person name="Henrissat B."/>
            <person name="Martinez A.T."/>
            <person name="Otillar R."/>
            <person name="Spatafora J.W."/>
            <person name="Yadav J.S."/>
            <person name="Aerts A."/>
            <person name="Benoit I."/>
            <person name="Boyd A."/>
            <person name="Carlson A."/>
            <person name="Copeland A."/>
            <person name="Coutinho P.M."/>
            <person name="de Vries R.P."/>
            <person name="Ferreira P."/>
            <person name="Findley K."/>
            <person name="Foster B."/>
            <person name="Gaskell J."/>
            <person name="Glotzer D."/>
            <person name="Gorecki P."/>
            <person name="Heitman J."/>
            <person name="Hesse C."/>
            <person name="Hori C."/>
            <person name="Igarashi K."/>
            <person name="Jurgens J.A."/>
            <person name="Kallen N."/>
            <person name="Kersten P."/>
            <person name="Kohler A."/>
            <person name="Kuees U."/>
            <person name="Kumar T.K.A."/>
            <person name="Kuo A."/>
            <person name="LaButti K."/>
            <person name="Larrondo L.F."/>
            <person name="Lindquist E."/>
            <person name="Ling A."/>
            <person name="Lombard V."/>
            <person name="Lucas S."/>
            <person name="Lundell T."/>
            <person name="Martin R."/>
            <person name="McLaughlin D.J."/>
            <person name="Morgenstern I."/>
            <person name="Morin E."/>
            <person name="Murat C."/>
            <person name="Nagy L.G."/>
            <person name="Nolan M."/>
            <person name="Ohm R.A."/>
            <person name="Patyshakuliyeva A."/>
            <person name="Rokas A."/>
            <person name="Ruiz-Duenas F.J."/>
            <person name="Sabat G."/>
            <person name="Salamov A."/>
            <person name="Samejima M."/>
            <person name="Schmutz J."/>
            <person name="Slot J.C."/>
            <person name="St John F."/>
            <person name="Stenlid J."/>
            <person name="Sun H."/>
            <person name="Sun S."/>
            <person name="Syed K."/>
            <person name="Tsang A."/>
            <person name="Wiebenga A."/>
            <person name="Young D."/>
            <person name="Pisabarro A."/>
            <person name="Eastwood D.C."/>
            <person name="Martin F."/>
            <person name="Cullen D."/>
            <person name="Grigoriev I.V."/>
            <person name="Hibbett D.S."/>
        </authorList>
    </citation>
    <scope>NUCLEOTIDE SEQUENCE [LARGE SCALE GENOMIC DNA]</scope>
    <source>
        <strain evidence="2">RWD-64-598 SS2</strain>
    </source>
</reference>
<dbReference type="OrthoDB" id="10261556at2759"/>